<feature type="coiled-coil region" evidence="11">
    <location>
        <begin position="67"/>
        <end position="94"/>
    </location>
</feature>
<feature type="domain" description="C2H2-type" evidence="12">
    <location>
        <begin position="129"/>
        <end position="156"/>
    </location>
</feature>
<feature type="domain" description="C2H2-type" evidence="12">
    <location>
        <begin position="465"/>
        <end position="492"/>
    </location>
</feature>
<dbReference type="FunFam" id="3.30.160.60:FF:000446">
    <property type="entry name" value="Zinc finger protein"/>
    <property type="match status" value="1"/>
</dbReference>
<feature type="domain" description="C2H2-type" evidence="12">
    <location>
        <begin position="381"/>
        <end position="408"/>
    </location>
</feature>
<feature type="domain" description="C2H2-type" evidence="12">
    <location>
        <begin position="185"/>
        <end position="213"/>
    </location>
</feature>
<feature type="domain" description="C2H2-type" evidence="12">
    <location>
        <begin position="102"/>
        <end position="129"/>
    </location>
</feature>
<dbReference type="Gene3D" id="3.30.160.60">
    <property type="entry name" value="Classic Zinc Finger"/>
    <property type="match status" value="10"/>
</dbReference>
<feature type="domain" description="C2H2-type" evidence="12">
    <location>
        <begin position="157"/>
        <end position="184"/>
    </location>
</feature>
<feature type="domain" description="C2H2-type" evidence="12">
    <location>
        <begin position="437"/>
        <end position="464"/>
    </location>
</feature>
<evidence type="ECO:0000313" key="13">
    <source>
        <dbReference type="EMBL" id="KAK9883606.1"/>
    </source>
</evidence>
<dbReference type="Pfam" id="PF12874">
    <property type="entry name" value="zf-met"/>
    <property type="match status" value="2"/>
</dbReference>
<keyword evidence="7" id="KW-0805">Transcription regulation</keyword>
<evidence type="ECO:0000256" key="8">
    <source>
        <dbReference type="ARBA" id="ARBA00023163"/>
    </source>
</evidence>
<proteinExistence type="inferred from homology"/>
<name>A0AAW1UUT8_9CUCU</name>
<feature type="domain" description="C2H2-type" evidence="12">
    <location>
        <begin position="355"/>
        <end position="382"/>
    </location>
</feature>
<feature type="domain" description="C2H2-type" evidence="12">
    <location>
        <begin position="325"/>
        <end position="353"/>
    </location>
</feature>
<reference evidence="13 14" key="1">
    <citation type="submission" date="2023-03" db="EMBL/GenBank/DDBJ databases">
        <title>Genome insight into feeding habits of ladybird beetles.</title>
        <authorList>
            <person name="Li H.-S."/>
            <person name="Huang Y.-H."/>
            <person name="Pang H."/>
        </authorList>
    </citation>
    <scope>NUCLEOTIDE SEQUENCE [LARGE SCALE GENOMIC DNA]</scope>
    <source>
        <strain evidence="13">SYSU_2023b</strain>
        <tissue evidence="13">Whole body</tissue>
    </source>
</reference>
<sequence>MSESEKPEISSHHQTESKMYLYMNNESNNPNNTSMQCKKEYSNPFDRSEQNIEALLLPDSEIDDELDQNYELTMSDLEREMDAEEKSLNNKKTKTETDFSKYPCNFCAKIYDNFPELREHKKAHFIEKRTCTICGIVCRSLGKLEQHKNSHLGLKPCVCDQCGKSYGTTTQLRIHKRIHTDEKRYKCEQCNQAFRYNGTLKSHIRLSHTNIMETTCKICSKYCTSKLELKKHTLTVHVKQPYTISCQLCKKVFKSEKRLSCHLKVHTELKFPCEFCQRIYPSLYRLKKHVGRAHIPNICECKKVFHDRSEFTKHNKEFHKTQEPTVCNYCDKEFDKPKNLTEHIRLQHKGNGKVNKCGICEKEFINASLLRNHVKTHEKNFKCEYCGKIFGSRYNLQIHTIVHTKEKNHKCEICGNMYGTKIGLKNHQYVHSEERNFTCKICGKSFKSNHRLYSHKFTHETERKFECEICQSKFTTKQYLNFHMNKHSDKKPFECKPCQKRFKHKRSFERHCLLRRHELALSKYCEYCDIKLDTGDSLNEHISEAHSNNEAVNEQSPKKIIDDFDEGSTEYKICEVNIKTEIKVEPLD</sequence>
<keyword evidence="6" id="KW-0862">Zinc</keyword>
<protein>
    <recommendedName>
        <fullName evidence="12">C2H2-type domain-containing protein</fullName>
    </recommendedName>
</protein>
<keyword evidence="9" id="KW-0539">Nucleus</keyword>
<keyword evidence="4" id="KW-0677">Repeat</keyword>
<dbReference type="InterPro" id="IPR013087">
    <property type="entry name" value="Znf_C2H2_type"/>
</dbReference>
<evidence type="ECO:0000256" key="1">
    <source>
        <dbReference type="ARBA" id="ARBA00004123"/>
    </source>
</evidence>
<dbReference type="AlphaFoldDB" id="A0AAW1UUT8"/>
<dbReference type="GO" id="GO:0005634">
    <property type="term" value="C:nucleus"/>
    <property type="evidence" value="ECO:0007669"/>
    <property type="project" value="UniProtKB-SubCell"/>
</dbReference>
<keyword evidence="8" id="KW-0804">Transcription</keyword>
<feature type="domain" description="C2H2-type" evidence="12">
    <location>
        <begin position="409"/>
        <end position="436"/>
    </location>
</feature>
<comment type="subcellular location">
    <subcellularLocation>
        <location evidence="1">Nucleus</location>
    </subcellularLocation>
</comment>
<comment type="caution">
    <text evidence="13">The sequence shown here is derived from an EMBL/GenBank/DDBJ whole genome shotgun (WGS) entry which is preliminary data.</text>
</comment>
<evidence type="ECO:0000256" key="6">
    <source>
        <dbReference type="ARBA" id="ARBA00022833"/>
    </source>
</evidence>
<evidence type="ECO:0000256" key="11">
    <source>
        <dbReference type="SAM" id="Coils"/>
    </source>
</evidence>
<feature type="domain" description="C2H2-type" evidence="12">
    <location>
        <begin position="244"/>
        <end position="271"/>
    </location>
</feature>
<accession>A0AAW1UUT8</accession>
<dbReference type="InterPro" id="IPR036236">
    <property type="entry name" value="Znf_C2H2_sf"/>
</dbReference>
<evidence type="ECO:0000256" key="2">
    <source>
        <dbReference type="ARBA" id="ARBA00006991"/>
    </source>
</evidence>
<dbReference type="Pfam" id="PF00096">
    <property type="entry name" value="zf-C2H2"/>
    <property type="match status" value="6"/>
</dbReference>
<evidence type="ECO:0000256" key="10">
    <source>
        <dbReference type="PROSITE-ProRule" id="PRU00042"/>
    </source>
</evidence>
<gene>
    <name evidence="13" type="ORF">WA026_001781</name>
</gene>
<dbReference type="PROSITE" id="PS00028">
    <property type="entry name" value="ZINC_FINGER_C2H2_1"/>
    <property type="match status" value="15"/>
</dbReference>
<keyword evidence="14" id="KW-1185">Reference proteome</keyword>
<evidence type="ECO:0000256" key="9">
    <source>
        <dbReference type="ARBA" id="ARBA00023242"/>
    </source>
</evidence>
<dbReference type="PROSITE" id="PS50157">
    <property type="entry name" value="ZINC_FINGER_C2H2_2"/>
    <property type="match status" value="12"/>
</dbReference>
<evidence type="ECO:0000256" key="5">
    <source>
        <dbReference type="ARBA" id="ARBA00022771"/>
    </source>
</evidence>
<keyword evidence="11" id="KW-0175">Coiled coil</keyword>
<dbReference type="GO" id="GO:0008270">
    <property type="term" value="F:zinc ion binding"/>
    <property type="evidence" value="ECO:0007669"/>
    <property type="project" value="UniProtKB-KW"/>
</dbReference>
<dbReference type="Proteomes" id="UP001431783">
    <property type="component" value="Unassembled WGS sequence"/>
</dbReference>
<dbReference type="EMBL" id="JARQZJ010000091">
    <property type="protein sequence ID" value="KAK9883606.1"/>
    <property type="molecule type" value="Genomic_DNA"/>
</dbReference>
<dbReference type="SMART" id="SM00355">
    <property type="entry name" value="ZnF_C2H2"/>
    <property type="match status" value="16"/>
</dbReference>
<dbReference type="SUPFAM" id="SSF57667">
    <property type="entry name" value="beta-beta-alpha zinc fingers"/>
    <property type="match status" value="7"/>
</dbReference>
<dbReference type="PANTHER" id="PTHR24379">
    <property type="entry name" value="KRAB AND ZINC FINGER DOMAIN-CONTAINING"/>
    <property type="match status" value="1"/>
</dbReference>
<evidence type="ECO:0000256" key="4">
    <source>
        <dbReference type="ARBA" id="ARBA00022737"/>
    </source>
</evidence>
<evidence type="ECO:0000259" key="12">
    <source>
        <dbReference type="PROSITE" id="PS50157"/>
    </source>
</evidence>
<organism evidence="13 14">
    <name type="scientific">Henosepilachna vigintioctopunctata</name>
    <dbReference type="NCBI Taxonomy" id="420089"/>
    <lineage>
        <taxon>Eukaryota</taxon>
        <taxon>Metazoa</taxon>
        <taxon>Ecdysozoa</taxon>
        <taxon>Arthropoda</taxon>
        <taxon>Hexapoda</taxon>
        <taxon>Insecta</taxon>
        <taxon>Pterygota</taxon>
        <taxon>Neoptera</taxon>
        <taxon>Endopterygota</taxon>
        <taxon>Coleoptera</taxon>
        <taxon>Polyphaga</taxon>
        <taxon>Cucujiformia</taxon>
        <taxon>Coccinelloidea</taxon>
        <taxon>Coccinellidae</taxon>
        <taxon>Epilachninae</taxon>
        <taxon>Epilachnini</taxon>
        <taxon>Henosepilachna</taxon>
    </lineage>
</organism>
<dbReference type="FunFam" id="3.30.160.60:FF:000017">
    <property type="entry name" value="zinc finger protein 62 homolog"/>
    <property type="match status" value="1"/>
</dbReference>
<feature type="domain" description="C2H2-type" evidence="12">
    <location>
        <begin position="493"/>
        <end position="517"/>
    </location>
</feature>
<evidence type="ECO:0000256" key="7">
    <source>
        <dbReference type="ARBA" id="ARBA00023015"/>
    </source>
</evidence>
<evidence type="ECO:0000313" key="14">
    <source>
        <dbReference type="Proteomes" id="UP001431783"/>
    </source>
</evidence>
<keyword evidence="5 10" id="KW-0863">Zinc-finger</keyword>
<comment type="similarity">
    <text evidence="2">Belongs to the krueppel C2H2-type zinc-finger protein family.</text>
</comment>
<keyword evidence="3" id="KW-0479">Metal-binding</keyword>
<dbReference type="FunFam" id="3.30.160.60:FF:000624">
    <property type="entry name" value="zinc finger protein 697"/>
    <property type="match status" value="1"/>
</dbReference>
<evidence type="ECO:0000256" key="3">
    <source>
        <dbReference type="ARBA" id="ARBA00022723"/>
    </source>
</evidence>
<dbReference type="PANTHER" id="PTHR24379:SF121">
    <property type="entry name" value="C2H2-TYPE DOMAIN-CONTAINING PROTEIN"/>
    <property type="match status" value="1"/>
</dbReference>